<comment type="subcellular location">
    <subcellularLocation>
        <location evidence="1">Nucleus</location>
    </subcellularLocation>
</comment>
<evidence type="ECO:0000313" key="4">
    <source>
        <dbReference type="EMBL" id="VDO18469.1"/>
    </source>
</evidence>
<evidence type="ECO:0000313" key="6">
    <source>
        <dbReference type="WBParaSite" id="HPBE_0000008601-mRNA-1"/>
    </source>
</evidence>
<name>A0A183F1X8_HELPZ</name>
<accession>A0A3P7TET9</accession>
<dbReference type="SMART" id="SM00298">
    <property type="entry name" value="CHROMO"/>
    <property type="match status" value="1"/>
</dbReference>
<dbReference type="InterPro" id="IPR016197">
    <property type="entry name" value="Chromo-like_dom_sf"/>
</dbReference>
<proteinExistence type="predicted"/>
<accession>A0A183F1X8</accession>
<evidence type="ECO:0000256" key="2">
    <source>
        <dbReference type="ARBA" id="ARBA00023242"/>
    </source>
</evidence>
<dbReference type="Pfam" id="PF01393">
    <property type="entry name" value="Chromo_shadow"/>
    <property type="match status" value="1"/>
</dbReference>
<protein>
    <submittedName>
        <fullName evidence="6">Chromo domain-containing protein</fullName>
    </submittedName>
</protein>
<dbReference type="SUPFAM" id="SSF54160">
    <property type="entry name" value="Chromo domain-like"/>
    <property type="match status" value="2"/>
</dbReference>
<sequence length="169" mass="19674">METLKYLERRPKRESEMVHLRNRLGTGDLITVHVRAVMSSIWSSSNTRCTGNDSCPIAYWYAKRRRVYFIEAVISKRRAKDEKVEYLLNWQGFPLEEGTWAPEGDVSLSEKDVEGQIRRIIGLTHSLAELHFCIKWKDHAADLVPANEANVKYPQEQIGFYERLKMQAC</sequence>
<dbReference type="InterPro" id="IPR023780">
    <property type="entry name" value="Chromo_domain"/>
</dbReference>
<dbReference type="AlphaFoldDB" id="A0A183F1X8"/>
<dbReference type="GO" id="GO:0005634">
    <property type="term" value="C:nucleus"/>
    <property type="evidence" value="ECO:0007669"/>
    <property type="project" value="UniProtKB-SubCell"/>
</dbReference>
<evidence type="ECO:0000259" key="3">
    <source>
        <dbReference type="PROSITE" id="PS50013"/>
    </source>
</evidence>
<dbReference type="InterPro" id="IPR008251">
    <property type="entry name" value="Chromo_shadow_dom"/>
</dbReference>
<dbReference type="InterPro" id="IPR051219">
    <property type="entry name" value="Heterochromatin_chromo-domain"/>
</dbReference>
<evidence type="ECO:0000313" key="5">
    <source>
        <dbReference type="Proteomes" id="UP000050761"/>
    </source>
</evidence>
<dbReference type="Pfam" id="PF00385">
    <property type="entry name" value="Chromo"/>
    <property type="match status" value="1"/>
</dbReference>
<dbReference type="WBParaSite" id="HPBE_0000008601-mRNA-1">
    <property type="protein sequence ID" value="HPBE_0000008601-mRNA-1"/>
    <property type="gene ID" value="HPBE_0000008601"/>
</dbReference>
<dbReference type="PANTHER" id="PTHR22812">
    <property type="entry name" value="CHROMOBOX PROTEIN"/>
    <property type="match status" value="1"/>
</dbReference>
<keyword evidence="5" id="KW-1185">Reference proteome</keyword>
<evidence type="ECO:0000256" key="1">
    <source>
        <dbReference type="ARBA" id="ARBA00004123"/>
    </source>
</evidence>
<dbReference type="Gene3D" id="2.40.50.40">
    <property type="match status" value="2"/>
</dbReference>
<dbReference type="InterPro" id="IPR000953">
    <property type="entry name" value="Chromo/chromo_shadow_dom"/>
</dbReference>
<feature type="domain" description="Chromo" evidence="3">
    <location>
        <begin position="68"/>
        <end position="114"/>
    </location>
</feature>
<dbReference type="Proteomes" id="UP000050761">
    <property type="component" value="Unassembled WGS sequence"/>
</dbReference>
<dbReference type="CDD" id="cd00034">
    <property type="entry name" value="CSD"/>
    <property type="match status" value="1"/>
</dbReference>
<keyword evidence="2" id="KW-0539">Nucleus</keyword>
<dbReference type="OrthoDB" id="433924at2759"/>
<reference evidence="6" key="2">
    <citation type="submission" date="2019-09" db="UniProtKB">
        <authorList>
            <consortium name="WormBaseParasite"/>
        </authorList>
    </citation>
    <scope>IDENTIFICATION</scope>
</reference>
<dbReference type="PROSITE" id="PS50013">
    <property type="entry name" value="CHROMO_2"/>
    <property type="match status" value="1"/>
</dbReference>
<dbReference type="SMART" id="SM00300">
    <property type="entry name" value="ChSh"/>
    <property type="match status" value="1"/>
</dbReference>
<reference evidence="4 5" key="1">
    <citation type="submission" date="2018-11" db="EMBL/GenBank/DDBJ databases">
        <authorList>
            <consortium name="Pathogen Informatics"/>
        </authorList>
    </citation>
    <scope>NUCLEOTIDE SEQUENCE [LARGE SCALE GENOMIC DNA]</scope>
</reference>
<dbReference type="EMBL" id="UZAH01000055">
    <property type="protein sequence ID" value="VDO18469.1"/>
    <property type="molecule type" value="Genomic_DNA"/>
</dbReference>
<organism evidence="5 6">
    <name type="scientific">Heligmosomoides polygyrus</name>
    <name type="common">Parasitic roundworm</name>
    <dbReference type="NCBI Taxonomy" id="6339"/>
    <lineage>
        <taxon>Eukaryota</taxon>
        <taxon>Metazoa</taxon>
        <taxon>Ecdysozoa</taxon>
        <taxon>Nematoda</taxon>
        <taxon>Chromadorea</taxon>
        <taxon>Rhabditida</taxon>
        <taxon>Rhabditina</taxon>
        <taxon>Rhabditomorpha</taxon>
        <taxon>Strongyloidea</taxon>
        <taxon>Heligmosomidae</taxon>
        <taxon>Heligmosomoides</taxon>
    </lineage>
</organism>
<gene>
    <name evidence="4" type="ORF">HPBE_LOCUS87</name>
</gene>